<reference evidence="1" key="1">
    <citation type="submission" date="2021-02" db="EMBL/GenBank/DDBJ databases">
        <authorList>
            <person name="Dougan E. K."/>
            <person name="Rhodes N."/>
            <person name="Thang M."/>
            <person name="Chan C."/>
        </authorList>
    </citation>
    <scope>NUCLEOTIDE SEQUENCE</scope>
</reference>
<evidence type="ECO:0000313" key="2">
    <source>
        <dbReference type="Proteomes" id="UP000604046"/>
    </source>
</evidence>
<evidence type="ECO:0000313" key="1">
    <source>
        <dbReference type="EMBL" id="CAE7607690.1"/>
    </source>
</evidence>
<dbReference type="Proteomes" id="UP000604046">
    <property type="component" value="Unassembled WGS sequence"/>
</dbReference>
<keyword evidence="2" id="KW-1185">Reference proteome</keyword>
<dbReference type="EMBL" id="CAJNDS010002815">
    <property type="protein sequence ID" value="CAE7607690.1"/>
    <property type="molecule type" value="Genomic_DNA"/>
</dbReference>
<accession>A0A812VA59</accession>
<comment type="caution">
    <text evidence="1">The sequence shown here is derived from an EMBL/GenBank/DDBJ whole genome shotgun (WGS) entry which is preliminary data.</text>
</comment>
<name>A0A812VA59_9DINO</name>
<gene>
    <name evidence="1" type="ORF">SNAT2548_LOCUS34550</name>
</gene>
<dbReference type="AlphaFoldDB" id="A0A812VA59"/>
<sequence>MKMLYQDALADPYRLACVSEMYHQQDPPPPMDPSSTGVRYMNDIMHDISNPAQMAIRQVARSFACSHYKITPFLGKFRNRPNTDTVIHPELIHVDPYSNKQDTTDYPLVQVLVIPLRTTKPPPHAHDANSPSPPKHKGAYKAYWSHATDEAGLWHILREGFVRPTNWEPTNWDDDNLPYNKAYLPHRGFNGFHQDNSPDNLQLGFCHTNLRKALRLPKARAGPAEREIATGFTIFGRVTSSTSQHSHMRQKGGGWTTQKALIEAHFNDTSRASRNFTTVFSHTEKSVIDAQYAEITGITINTMNADNNVDNYLSWRILPPHREEQSDDFFFTFTNPHSCGTSAEDVKRNRSQIG</sequence>
<organism evidence="1 2">
    <name type="scientific">Symbiodinium natans</name>
    <dbReference type="NCBI Taxonomy" id="878477"/>
    <lineage>
        <taxon>Eukaryota</taxon>
        <taxon>Sar</taxon>
        <taxon>Alveolata</taxon>
        <taxon>Dinophyceae</taxon>
        <taxon>Suessiales</taxon>
        <taxon>Symbiodiniaceae</taxon>
        <taxon>Symbiodinium</taxon>
    </lineage>
</organism>
<protein>
    <submittedName>
        <fullName evidence="1">Uncharacterized protein</fullName>
    </submittedName>
</protein>
<proteinExistence type="predicted"/>